<dbReference type="Proteomes" id="UP000478052">
    <property type="component" value="Unassembled WGS sequence"/>
</dbReference>
<proteinExistence type="predicted"/>
<dbReference type="EMBL" id="VUJU01000465">
    <property type="protein sequence ID" value="KAF0770222.1"/>
    <property type="molecule type" value="Genomic_DNA"/>
</dbReference>
<organism evidence="1 2">
    <name type="scientific">Aphis craccivora</name>
    <name type="common">Cowpea aphid</name>
    <dbReference type="NCBI Taxonomy" id="307492"/>
    <lineage>
        <taxon>Eukaryota</taxon>
        <taxon>Metazoa</taxon>
        <taxon>Ecdysozoa</taxon>
        <taxon>Arthropoda</taxon>
        <taxon>Hexapoda</taxon>
        <taxon>Insecta</taxon>
        <taxon>Pterygota</taxon>
        <taxon>Neoptera</taxon>
        <taxon>Paraneoptera</taxon>
        <taxon>Hemiptera</taxon>
        <taxon>Sternorrhyncha</taxon>
        <taxon>Aphidomorpha</taxon>
        <taxon>Aphidoidea</taxon>
        <taxon>Aphididae</taxon>
        <taxon>Aphidini</taxon>
        <taxon>Aphis</taxon>
        <taxon>Aphis</taxon>
    </lineage>
</organism>
<evidence type="ECO:0000313" key="1">
    <source>
        <dbReference type="EMBL" id="KAF0770222.1"/>
    </source>
</evidence>
<dbReference type="OrthoDB" id="6603726at2759"/>
<accession>A0A6G0ZH94</accession>
<dbReference type="AlphaFoldDB" id="A0A6G0ZH94"/>
<name>A0A6G0ZH94_APHCR</name>
<comment type="caution">
    <text evidence="1">The sequence shown here is derived from an EMBL/GenBank/DDBJ whole genome shotgun (WGS) entry which is preliminary data.</text>
</comment>
<gene>
    <name evidence="1" type="ORF">FWK35_00003609</name>
</gene>
<sequence>MSYKCNIPRQRHTPYKPLLDTLNMNSLATRRNIIDLKFLYKVVNGIINSNELLNFLNFYVPQCQTRSTYTFYTQLHRTNYLVNAPINRMMKLTNDTQVDLFNFYSIESFYNYIHNYYL</sequence>
<keyword evidence="2" id="KW-1185">Reference proteome</keyword>
<reference evidence="1 2" key="1">
    <citation type="submission" date="2019-08" db="EMBL/GenBank/DDBJ databases">
        <title>Whole genome of Aphis craccivora.</title>
        <authorList>
            <person name="Voronova N.V."/>
            <person name="Shulinski R.S."/>
            <person name="Bandarenka Y.V."/>
            <person name="Zhorov D.G."/>
            <person name="Warner D."/>
        </authorList>
    </citation>
    <scope>NUCLEOTIDE SEQUENCE [LARGE SCALE GENOMIC DNA]</scope>
    <source>
        <strain evidence="1">180601</strain>
        <tissue evidence="1">Whole Body</tissue>
    </source>
</reference>
<evidence type="ECO:0000313" key="2">
    <source>
        <dbReference type="Proteomes" id="UP000478052"/>
    </source>
</evidence>
<protein>
    <submittedName>
        <fullName evidence="1">Uncharacterized protein</fullName>
    </submittedName>
</protein>